<evidence type="ECO:0000313" key="3">
    <source>
        <dbReference type="EMBL" id="AZG47507.1"/>
    </source>
</evidence>
<dbReference type="AlphaFoldDB" id="A0A3G8JQY2"/>
<dbReference type="GO" id="GO:0005737">
    <property type="term" value="C:cytoplasm"/>
    <property type="evidence" value="ECO:0007669"/>
    <property type="project" value="TreeGrafter"/>
</dbReference>
<keyword evidence="4" id="KW-1185">Reference proteome</keyword>
<dbReference type="OrthoDB" id="3214401at2"/>
<evidence type="ECO:0000259" key="2">
    <source>
        <dbReference type="Pfam" id="PF01266"/>
    </source>
</evidence>
<sequence>MTVHRSDPRPRALAVIGGGVIGLTCALAAADAGRRVCVYDAGPHARAAWVAAGMLGSLGEGHPGEDELLALSVDSVRRWPDLLARLGDPAVSAAADSLFVAGSSTDAEHLSTLAEFVWARQPRAHDDLRPVGIAEIRRMEPGLSSRMHSGYLAVGEGAVDNRRLIDRLRAALLDAGGEVVEQRVDDLGALAADDVLVAAGLGTRSLVPDVRLHAAKGEILRLRRTRWSVPPPSRVIRARLHGRSVYLVPRDDGIVVGATQYEPFDEASALPEVGGVADLLADALELMPGLRTYELTEAGAGLRPCSADGLPIIRRVDERVVVATGHGRNGILLAPYTADRVMTLLDGPAEAGRDEVATSTGGVKR</sequence>
<reference evidence="3 4" key="1">
    <citation type="submission" date="2018-11" db="EMBL/GenBank/DDBJ databases">
        <title>Gordonia insulae sp. nov., isolated from an island soil.</title>
        <authorList>
            <person name="Kim Y.S."/>
            <person name="Kim S.B."/>
        </authorList>
    </citation>
    <scope>NUCLEOTIDE SEQUENCE [LARGE SCALE GENOMIC DNA]</scope>
    <source>
        <strain evidence="3 4">MMS17-SY073</strain>
    </source>
</reference>
<dbReference type="PANTHER" id="PTHR13847:SF289">
    <property type="entry name" value="GLYCINE OXIDASE"/>
    <property type="match status" value="1"/>
</dbReference>
<dbReference type="Gene3D" id="3.30.9.10">
    <property type="entry name" value="D-Amino Acid Oxidase, subunit A, domain 2"/>
    <property type="match status" value="1"/>
</dbReference>
<dbReference type="GO" id="GO:0043799">
    <property type="term" value="F:glycine oxidase activity"/>
    <property type="evidence" value="ECO:0007669"/>
    <property type="project" value="UniProtKB-EC"/>
</dbReference>
<dbReference type="InterPro" id="IPR006076">
    <property type="entry name" value="FAD-dep_OxRdtase"/>
</dbReference>
<dbReference type="Gene3D" id="3.50.50.60">
    <property type="entry name" value="FAD/NAD(P)-binding domain"/>
    <property type="match status" value="1"/>
</dbReference>
<organism evidence="3 4">
    <name type="scientific">Gordonia insulae</name>
    <dbReference type="NCBI Taxonomy" id="2420509"/>
    <lineage>
        <taxon>Bacteria</taxon>
        <taxon>Bacillati</taxon>
        <taxon>Actinomycetota</taxon>
        <taxon>Actinomycetes</taxon>
        <taxon>Mycobacteriales</taxon>
        <taxon>Gordoniaceae</taxon>
        <taxon>Gordonia</taxon>
    </lineage>
</organism>
<dbReference type="Proteomes" id="UP000271469">
    <property type="component" value="Chromosome"/>
</dbReference>
<dbReference type="SUPFAM" id="SSF54373">
    <property type="entry name" value="FAD-linked reductases, C-terminal domain"/>
    <property type="match status" value="1"/>
</dbReference>
<protein>
    <submittedName>
        <fullName evidence="3">Glycine oxidase</fullName>
        <ecNumber evidence="3">1.4.3.19</ecNumber>
    </submittedName>
</protein>
<accession>A0A3G8JQY2</accession>
<dbReference type="KEGG" id="gom:D7316_04118"/>
<keyword evidence="1 3" id="KW-0560">Oxidoreductase</keyword>
<feature type="domain" description="FAD dependent oxidoreductase" evidence="2">
    <location>
        <begin position="13"/>
        <end position="340"/>
    </location>
</feature>
<gene>
    <name evidence="3" type="primary">thiO</name>
    <name evidence="3" type="ORF">D7316_04118</name>
</gene>
<dbReference type="SUPFAM" id="SSF51971">
    <property type="entry name" value="Nucleotide-binding domain"/>
    <property type="match status" value="1"/>
</dbReference>
<name>A0A3G8JQY2_9ACTN</name>
<evidence type="ECO:0000313" key="4">
    <source>
        <dbReference type="Proteomes" id="UP000271469"/>
    </source>
</evidence>
<dbReference type="EMBL" id="CP033972">
    <property type="protein sequence ID" value="AZG47507.1"/>
    <property type="molecule type" value="Genomic_DNA"/>
</dbReference>
<proteinExistence type="predicted"/>
<evidence type="ECO:0000256" key="1">
    <source>
        <dbReference type="ARBA" id="ARBA00023002"/>
    </source>
</evidence>
<dbReference type="PANTHER" id="PTHR13847">
    <property type="entry name" value="SARCOSINE DEHYDROGENASE-RELATED"/>
    <property type="match status" value="1"/>
</dbReference>
<dbReference type="RefSeq" id="WP_124709856.1">
    <property type="nucleotide sequence ID" value="NZ_CP033972.1"/>
</dbReference>
<dbReference type="EC" id="1.4.3.19" evidence="3"/>
<dbReference type="InterPro" id="IPR036188">
    <property type="entry name" value="FAD/NAD-bd_sf"/>
</dbReference>
<dbReference type="Pfam" id="PF01266">
    <property type="entry name" value="DAO"/>
    <property type="match status" value="1"/>
</dbReference>